<dbReference type="Gene3D" id="3.40.1190.20">
    <property type="match status" value="1"/>
</dbReference>
<evidence type="ECO:0000256" key="2">
    <source>
        <dbReference type="ARBA" id="ARBA00022777"/>
    </source>
</evidence>
<dbReference type="Proteomes" id="UP000809273">
    <property type="component" value="Unassembled WGS sequence"/>
</dbReference>
<dbReference type="NCBIfam" id="TIGR02198">
    <property type="entry name" value="rfaE_dom_I"/>
    <property type="match status" value="1"/>
</dbReference>
<dbReference type="PANTHER" id="PTHR46969:SF1">
    <property type="entry name" value="BIFUNCTIONAL PROTEIN HLDE"/>
    <property type="match status" value="1"/>
</dbReference>
<feature type="domain" description="Carbohydrate kinase PfkB" evidence="3">
    <location>
        <begin position="22"/>
        <end position="318"/>
    </location>
</feature>
<gene>
    <name evidence="4" type="primary">rfaE1</name>
    <name evidence="4" type="ORF">JW984_00955</name>
</gene>
<name>A0A9D8KBE0_9DELT</name>
<dbReference type="GO" id="GO:0016773">
    <property type="term" value="F:phosphotransferase activity, alcohol group as acceptor"/>
    <property type="evidence" value="ECO:0007669"/>
    <property type="project" value="InterPro"/>
</dbReference>
<sequence>MTIEEIYPTADLVDFVDKFSKAKVLVVGDVMVDEFIWGKVERISPEAPVPVLEVQRETRVLGGAANVVNNIRALGGRVFVTGVVGNDDMARLLTDELKRIGVETKGIVKDKGRPTTIKTRVIAHHQQVVRFDRENKAPVPEGVTDAILKYTRSLAGEIDAIVVADYGKGVIEAGLVGELVEISEKNNLILSVDPKVENFPFYRNVTVVTPNHYEAESSVGKKIVDEDSLLKTGQAILEILNCKNVLITRGEDGMTLFEEGGDVVNIPTVAREVFDVTGAGDTVISALTLAVASGATMRDAAFISNYAAGVVVGEVGTAVVSGAKLKDVILSAVNGKDGLEGIGATRRKGVRRGK</sequence>
<evidence type="ECO:0000259" key="3">
    <source>
        <dbReference type="Pfam" id="PF00294"/>
    </source>
</evidence>
<reference evidence="4" key="1">
    <citation type="journal article" date="2021" name="Environ. Microbiol.">
        <title>Genomic characterization of three novel Desulfobacterota classes expand the metabolic and phylogenetic diversity of the phylum.</title>
        <authorList>
            <person name="Murphy C.L."/>
            <person name="Biggerstaff J."/>
            <person name="Eichhorn A."/>
            <person name="Ewing E."/>
            <person name="Shahan R."/>
            <person name="Soriano D."/>
            <person name="Stewart S."/>
            <person name="VanMol K."/>
            <person name="Walker R."/>
            <person name="Walters P."/>
            <person name="Elshahed M.S."/>
            <person name="Youssef N.H."/>
        </authorList>
    </citation>
    <scope>NUCLEOTIDE SEQUENCE</scope>
    <source>
        <strain evidence="4">Zod_Metabat.24</strain>
    </source>
</reference>
<keyword evidence="1" id="KW-0808">Transferase</keyword>
<dbReference type="CDD" id="cd01172">
    <property type="entry name" value="RfaE_like"/>
    <property type="match status" value="1"/>
</dbReference>
<comment type="caution">
    <text evidence="4">The sequence shown here is derived from an EMBL/GenBank/DDBJ whole genome shotgun (WGS) entry which is preliminary data.</text>
</comment>
<dbReference type="SUPFAM" id="SSF53613">
    <property type="entry name" value="Ribokinase-like"/>
    <property type="match status" value="1"/>
</dbReference>
<dbReference type="InterPro" id="IPR029056">
    <property type="entry name" value="Ribokinase-like"/>
</dbReference>
<reference evidence="4" key="2">
    <citation type="submission" date="2021-01" db="EMBL/GenBank/DDBJ databases">
        <authorList>
            <person name="Hahn C.R."/>
            <person name="Youssef N.H."/>
            <person name="Elshahed M."/>
        </authorList>
    </citation>
    <scope>NUCLEOTIDE SEQUENCE</scope>
    <source>
        <strain evidence="4">Zod_Metabat.24</strain>
    </source>
</reference>
<dbReference type="EMBL" id="JAFGIX010000003">
    <property type="protein sequence ID" value="MBN1571748.1"/>
    <property type="molecule type" value="Genomic_DNA"/>
</dbReference>
<accession>A0A9D8KBE0</accession>
<dbReference type="GO" id="GO:0033786">
    <property type="term" value="F:heptose-1-phosphate adenylyltransferase activity"/>
    <property type="evidence" value="ECO:0007669"/>
    <property type="project" value="TreeGrafter"/>
</dbReference>
<protein>
    <submittedName>
        <fullName evidence="4">D-glycero-beta-D-manno-heptose-7-phosphate kinase</fullName>
    </submittedName>
</protein>
<dbReference type="FunFam" id="3.40.1190.20:FF:000002">
    <property type="entry name" value="Bifunctional protein HldE"/>
    <property type="match status" value="1"/>
</dbReference>
<proteinExistence type="predicted"/>
<dbReference type="InterPro" id="IPR011611">
    <property type="entry name" value="PfkB_dom"/>
</dbReference>
<dbReference type="Pfam" id="PF00294">
    <property type="entry name" value="PfkB"/>
    <property type="match status" value="1"/>
</dbReference>
<dbReference type="GO" id="GO:0005829">
    <property type="term" value="C:cytosol"/>
    <property type="evidence" value="ECO:0007669"/>
    <property type="project" value="TreeGrafter"/>
</dbReference>
<dbReference type="AlphaFoldDB" id="A0A9D8KBE0"/>
<organism evidence="4 5">
    <name type="scientific">Candidatus Zymogenus saltonus</name>
    <dbReference type="NCBI Taxonomy" id="2844893"/>
    <lineage>
        <taxon>Bacteria</taxon>
        <taxon>Deltaproteobacteria</taxon>
        <taxon>Candidatus Zymogenia</taxon>
        <taxon>Candidatus Zymogeniales</taxon>
        <taxon>Candidatus Zymogenaceae</taxon>
        <taxon>Candidatus Zymogenus</taxon>
    </lineage>
</organism>
<evidence type="ECO:0000313" key="5">
    <source>
        <dbReference type="Proteomes" id="UP000809273"/>
    </source>
</evidence>
<evidence type="ECO:0000256" key="1">
    <source>
        <dbReference type="ARBA" id="ARBA00022679"/>
    </source>
</evidence>
<dbReference type="GO" id="GO:0033785">
    <property type="term" value="F:heptose 7-phosphate kinase activity"/>
    <property type="evidence" value="ECO:0007669"/>
    <property type="project" value="TreeGrafter"/>
</dbReference>
<keyword evidence="2 4" id="KW-0418">Kinase</keyword>
<dbReference type="InterPro" id="IPR002173">
    <property type="entry name" value="Carboh/pur_kinase_PfkB_CS"/>
</dbReference>
<dbReference type="InterPro" id="IPR011913">
    <property type="entry name" value="RfaE_dom_I"/>
</dbReference>
<dbReference type="PANTHER" id="PTHR46969">
    <property type="entry name" value="BIFUNCTIONAL PROTEIN HLDE"/>
    <property type="match status" value="1"/>
</dbReference>
<dbReference type="PROSITE" id="PS00584">
    <property type="entry name" value="PFKB_KINASES_2"/>
    <property type="match status" value="1"/>
</dbReference>
<evidence type="ECO:0000313" key="4">
    <source>
        <dbReference type="EMBL" id="MBN1571748.1"/>
    </source>
</evidence>